<evidence type="ECO:0000313" key="6">
    <source>
        <dbReference type="Proteomes" id="UP000030101"/>
    </source>
</evidence>
<gene>
    <name evidence="5" type="ORF">HQ43_03620</name>
</gene>
<feature type="transmembrane region" description="Helical" evidence="2">
    <location>
        <begin position="195"/>
        <end position="221"/>
    </location>
</feature>
<dbReference type="Proteomes" id="UP000030101">
    <property type="component" value="Unassembled WGS sequence"/>
</dbReference>
<dbReference type="RefSeq" id="WP_036789677.1">
    <property type="nucleotide sequence ID" value="NZ_JQZV01000006.1"/>
</dbReference>
<evidence type="ECO:0000256" key="3">
    <source>
        <dbReference type="SAM" id="SignalP"/>
    </source>
</evidence>
<sequence length="388" mass="42930">MRKHILITLLLAASLFSFSLYGQEVYDVEDVPNVHLQDKDQYVSDPLETMSSSMRERLNAAIAKVMKERDVEIAVVVIPRIDTSKYPSERDFANKLFNTWKIGNKETDRGLLMVYITDKSQRSITFEVGYGLEADLPDGLCYLIQQEAMIPLLKEGNTAEGLIAGVEEVDKVFGGESSLKKEYEESAGDDWIGEVMMWAFIVILLLAGGVFLYGTSIELVLKEMKKSVHDPYLTMVKLRESPFYFSTIVWSTILCCSIPALIVMVVWFWVIKIRFRRAFVCEACGKAGTTKYVGNSVPKEPSVASSGIKIHEFRCTACGHNHIEQTSIRLSDKKLFGGGYRDGVVDYRTQISAVRSSYRDGWSGGGSSSSGGSWGGGSSGGGGASSRF</sequence>
<feature type="transmembrane region" description="Helical" evidence="2">
    <location>
        <begin position="242"/>
        <end position="270"/>
    </location>
</feature>
<comment type="caution">
    <text evidence="5">The sequence shown here is derived from an EMBL/GenBank/DDBJ whole genome shotgun (WGS) entry which is preliminary data.</text>
</comment>
<dbReference type="PANTHER" id="PTHR30373:SF2">
    <property type="entry name" value="UPF0603 PROTEIN YGCG"/>
    <property type="match status" value="1"/>
</dbReference>
<evidence type="ECO:0000259" key="4">
    <source>
        <dbReference type="Pfam" id="PF04536"/>
    </source>
</evidence>
<dbReference type="Pfam" id="PF04536">
    <property type="entry name" value="TPM_phosphatase"/>
    <property type="match status" value="1"/>
</dbReference>
<name>A0ABR4XMU1_9PORP</name>
<dbReference type="Gene3D" id="3.10.310.50">
    <property type="match status" value="1"/>
</dbReference>
<evidence type="ECO:0000256" key="1">
    <source>
        <dbReference type="SAM" id="MobiDB-lite"/>
    </source>
</evidence>
<feature type="compositionally biased region" description="Gly residues" evidence="1">
    <location>
        <begin position="362"/>
        <end position="388"/>
    </location>
</feature>
<reference evidence="5 6" key="1">
    <citation type="submission" date="2014-08" db="EMBL/GenBank/DDBJ databases">
        <title>Porphyromonas canoris strain:OH2762 Genome sequencing.</title>
        <authorList>
            <person name="Wallis C."/>
            <person name="Deusch O."/>
            <person name="O'Flynn C."/>
            <person name="Davis I."/>
            <person name="Jospin G."/>
            <person name="Darling A.E."/>
            <person name="Coil D.A."/>
            <person name="Alexiev A."/>
            <person name="Horsfall A."/>
            <person name="Kirkwood N."/>
            <person name="Harris S."/>
            <person name="Eisen J.A."/>
        </authorList>
    </citation>
    <scope>NUCLEOTIDE SEQUENCE [LARGE SCALE GENOMIC DNA]</scope>
    <source>
        <strain evidence="6">COT-108 OH2762</strain>
    </source>
</reference>
<keyword evidence="3" id="KW-0732">Signal</keyword>
<feature type="signal peptide" evidence="3">
    <location>
        <begin position="1"/>
        <end position="22"/>
    </location>
</feature>
<protein>
    <recommendedName>
        <fullName evidence="4">TPM domain-containing protein</fullName>
    </recommendedName>
</protein>
<keyword evidence="2" id="KW-0472">Membrane</keyword>
<dbReference type="InterPro" id="IPR007621">
    <property type="entry name" value="TPM_dom"/>
</dbReference>
<organism evidence="5 6">
    <name type="scientific">Porphyromonas canoris</name>
    <dbReference type="NCBI Taxonomy" id="36875"/>
    <lineage>
        <taxon>Bacteria</taxon>
        <taxon>Pseudomonadati</taxon>
        <taxon>Bacteroidota</taxon>
        <taxon>Bacteroidia</taxon>
        <taxon>Bacteroidales</taxon>
        <taxon>Porphyromonadaceae</taxon>
        <taxon>Porphyromonas</taxon>
    </lineage>
</organism>
<feature type="chain" id="PRO_5045754726" description="TPM domain-containing protein" evidence="3">
    <location>
        <begin position="23"/>
        <end position="388"/>
    </location>
</feature>
<evidence type="ECO:0000256" key="2">
    <source>
        <dbReference type="SAM" id="Phobius"/>
    </source>
</evidence>
<keyword evidence="2" id="KW-0812">Transmembrane</keyword>
<dbReference type="EMBL" id="JQZV01000006">
    <property type="protein sequence ID" value="KGN92970.1"/>
    <property type="molecule type" value="Genomic_DNA"/>
</dbReference>
<evidence type="ECO:0000313" key="5">
    <source>
        <dbReference type="EMBL" id="KGN92970.1"/>
    </source>
</evidence>
<accession>A0ABR4XMU1</accession>
<keyword evidence="6" id="KW-1185">Reference proteome</keyword>
<proteinExistence type="predicted"/>
<feature type="domain" description="TPM" evidence="4">
    <location>
        <begin position="43"/>
        <end position="171"/>
    </location>
</feature>
<keyword evidence="2" id="KW-1133">Transmembrane helix</keyword>
<feature type="region of interest" description="Disordered" evidence="1">
    <location>
        <begin position="357"/>
        <end position="388"/>
    </location>
</feature>
<dbReference type="PANTHER" id="PTHR30373">
    <property type="entry name" value="UPF0603 PROTEIN YGCG"/>
    <property type="match status" value="1"/>
</dbReference>